<protein>
    <submittedName>
        <fullName evidence="1">Uncharacterized protein</fullName>
    </submittedName>
</protein>
<name>A0ABS8PH77_9PSEU</name>
<evidence type="ECO:0000313" key="1">
    <source>
        <dbReference type="EMBL" id="MCD2197287.1"/>
    </source>
</evidence>
<sequence length="80" mass="8301">MRSNDACETGDAVSAELTALLGRLGELARAEDAAVSDAARVDRIALFEQIRTTTPTGHTYTSRAGPRPIDAVLICGASGV</sequence>
<dbReference type="Proteomes" id="UP001199469">
    <property type="component" value="Unassembled WGS sequence"/>
</dbReference>
<accession>A0ABS8PH77</accession>
<dbReference type="EMBL" id="JAJNDB010000007">
    <property type="protein sequence ID" value="MCD2197287.1"/>
    <property type="molecule type" value="Genomic_DNA"/>
</dbReference>
<organism evidence="1 2">
    <name type="scientific">Actinomycetospora endophytica</name>
    <dbReference type="NCBI Taxonomy" id="2291215"/>
    <lineage>
        <taxon>Bacteria</taxon>
        <taxon>Bacillati</taxon>
        <taxon>Actinomycetota</taxon>
        <taxon>Actinomycetes</taxon>
        <taxon>Pseudonocardiales</taxon>
        <taxon>Pseudonocardiaceae</taxon>
        <taxon>Actinomycetospora</taxon>
    </lineage>
</organism>
<evidence type="ECO:0000313" key="2">
    <source>
        <dbReference type="Proteomes" id="UP001199469"/>
    </source>
</evidence>
<dbReference type="RefSeq" id="WP_230739203.1">
    <property type="nucleotide sequence ID" value="NZ_JAJNDB010000007.1"/>
</dbReference>
<proteinExistence type="predicted"/>
<reference evidence="1 2" key="1">
    <citation type="submission" date="2021-11" db="EMBL/GenBank/DDBJ databases">
        <title>Draft genome sequence of Actinomycetospora sp. SF1 isolated from the rhizosphere soil.</title>
        <authorList>
            <person name="Duangmal K."/>
            <person name="Chantavorakit T."/>
        </authorList>
    </citation>
    <scope>NUCLEOTIDE SEQUENCE [LARGE SCALE GENOMIC DNA]</scope>
    <source>
        <strain evidence="1 2">TBRC 5722</strain>
    </source>
</reference>
<comment type="caution">
    <text evidence="1">The sequence shown here is derived from an EMBL/GenBank/DDBJ whole genome shotgun (WGS) entry which is preliminary data.</text>
</comment>
<keyword evidence="2" id="KW-1185">Reference proteome</keyword>
<gene>
    <name evidence="1" type="ORF">LQ327_28335</name>
</gene>